<evidence type="ECO:0000259" key="3">
    <source>
        <dbReference type="Pfam" id="PF12000"/>
    </source>
</evidence>
<keyword evidence="1" id="KW-0808">Transferase</keyword>
<dbReference type="GO" id="GO:0016757">
    <property type="term" value="F:glycosyltransferase activity"/>
    <property type="evidence" value="ECO:0007669"/>
    <property type="project" value="InterPro"/>
</dbReference>
<evidence type="ECO:0000256" key="1">
    <source>
        <dbReference type="ARBA" id="ARBA00022679"/>
    </source>
</evidence>
<organism evidence="4 5">
    <name type="scientific">Azoarcus taiwanensis</name>
    <dbReference type="NCBI Taxonomy" id="666964"/>
    <lineage>
        <taxon>Bacteria</taxon>
        <taxon>Pseudomonadati</taxon>
        <taxon>Pseudomonadota</taxon>
        <taxon>Betaproteobacteria</taxon>
        <taxon>Rhodocyclales</taxon>
        <taxon>Zoogloeaceae</taxon>
        <taxon>Azoarcus</taxon>
    </lineage>
</organism>
<dbReference type="GO" id="GO:0009103">
    <property type="term" value="P:lipopolysaccharide biosynthetic process"/>
    <property type="evidence" value="ECO:0007669"/>
    <property type="project" value="TreeGrafter"/>
</dbReference>
<evidence type="ECO:0000313" key="5">
    <source>
        <dbReference type="Proteomes" id="UP000599523"/>
    </source>
</evidence>
<dbReference type="Gene3D" id="3.40.50.2000">
    <property type="entry name" value="Glycogen Phosphorylase B"/>
    <property type="match status" value="2"/>
</dbReference>
<proteinExistence type="predicted"/>
<keyword evidence="5" id="KW-1185">Reference proteome</keyword>
<dbReference type="SUPFAM" id="SSF53756">
    <property type="entry name" value="UDP-Glycosyltransferase/glycogen phosphorylase"/>
    <property type="match status" value="1"/>
</dbReference>
<dbReference type="Proteomes" id="UP000599523">
    <property type="component" value="Unassembled WGS sequence"/>
</dbReference>
<dbReference type="InterPro" id="IPR022623">
    <property type="entry name" value="Glyco_trans_4"/>
</dbReference>
<dbReference type="InterPro" id="IPR001296">
    <property type="entry name" value="Glyco_trans_1"/>
</dbReference>
<reference evidence="4" key="1">
    <citation type="submission" date="2019-12" db="EMBL/GenBank/DDBJ databases">
        <title>Comparative genomics gives insights into the taxonomy of the Azoarcus-Aromatoleum group and reveals separate origins of nif in the plant-associated Azoarcus and non-plant-associated Aromatoleum sub-groups.</title>
        <authorList>
            <person name="Lafos M."/>
            <person name="Maluk M."/>
            <person name="Batista M."/>
            <person name="Junghare M."/>
            <person name="Carmona M."/>
            <person name="Faoro H."/>
            <person name="Cruz L.M."/>
            <person name="Battistoni F."/>
            <person name="De Souza E."/>
            <person name="Pedrosa F."/>
            <person name="Chen W.-M."/>
            <person name="Poole P.S."/>
            <person name="Dixon R.A."/>
            <person name="James E.K."/>
        </authorList>
    </citation>
    <scope>NUCLEOTIDE SEQUENCE</scope>
    <source>
        <strain evidence="4">NSC3</strain>
    </source>
</reference>
<feature type="domain" description="Glycosyl transferase family 1" evidence="2">
    <location>
        <begin position="233"/>
        <end position="400"/>
    </location>
</feature>
<dbReference type="CDD" id="cd03818">
    <property type="entry name" value="GT4_ExpC-like"/>
    <property type="match status" value="1"/>
</dbReference>
<feature type="domain" description="Glycosyl transferase family 4" evidence="3">
    <location>
        <begin position="51"/>
        <end position="215"/>
    </location>
</feature>
<accession>A0A972JB85</accession>
<gene>
    <name evidence="4" type="ORF">GPA21_09470</name>
</gene>
<name>A0A972JB85_9RHOO</name>
<sequence length="430" mass="47907">MPNGRETVAGRAAGKRALARRPDARLLLIHQNFPGQFRELARAWAARPDLQVLGLGRDTAPGLPGVAWQRYRLHRPPAEAQHPYLRQMEIAVLHGQAVARTLARLARQGYRPDVVLAHPGWGETLYLRDIFPDARLIHLCEWYYGKPGADVGFDPEFPVGPDIHARMRTWNALHALNLAQCDLGVSPTAWQRAQHPAEFQRKIVVQHEGIDTAYFAPDPGARFKTPSGVELAAGDPVITFVARNLEPYRGFHIFMRALACVQRRHPGCHAIIVGGDEVSYGAAPADAPNWREKLLREVALDPARTHFTGRLPRADYRRVLQVSAAHVYLTYPFVLSWSLLEALSTGCRVIGSRTAPVEEVIRDGENGVLVDFFDVEGIAVRVLEALDARERCTAFGEDARTSVKRFDVDEAGRGYQSLVMPQCKQGNKHV</sequence>
<evidence type="ECO:0000259" key="2">
    <source>
        <dbReference type="Pfam" id="PF00534"/>
    </source>
</evidence>
<dbReference type="AlphaFoldDB" id="A0A972JB85"/>
<protein>
    <submittedName>
        <fullName evidence="4">Glycosyltransferase</fullName>
    </submittedName>
</protein>
<dbReference type="Pfam" id="PF12000">
    <property type="entry name" value="Glyco_trans_4_3"/>
    <property type="match status" value="1"/>
</dbReference>
<dbReference type="Pfam" id="PF00534">
    <property type="entry name" value="Glycos_transf_1"/>
    <property type="match status" value="1"/>
</dbReference>
<evidence type="ECO:0000313" key="4">
    <source>
        <dbReference type="EMBL" id="NMG03202.1"/>
    </source>
</evidence>
<dbReference type="PANTHER" id="PTHR46401:SF2">
    <property type="entry name" value="GLYCOSYLTRANSFERASE WBBK-RELATED"/>
    <property type="match status" value="1"/>
</dbReference>
<dbReference type="PANTHER" id="PTHR46401">
    <property type="entry name" value="GLYCOSYLTRANSFERASE WBBK-RELATED"/>
    <property type="match status" value="1"/>
</dbReference>
<dbReference type="EMBL" id="WTVM01000046">
    <property type="protein sequence ID" value="NMG03202.1"/>
    <property type="molecule type" value="Genomic_DNA"/>
</dbReference>
<comment type="caution">
    <text evidence="4">The sequence shown here is derived from an EMBL/GenBank/DDBJ whole genome shotgun (WGS) entry which is preliminary data.</text>
</comment>